<reference evidence="3 4" key="1">
    <citation type="submission" date="2024-10" db="EMBL/GenBank/DDBJ databases">
        <title>The Natural Products Discovery Center: Release of the First 8490 Sequenced Strains for Exploring Actinobacteria Biosynthetic Diversity.</title>
        <authorList>
            <person name="Kalkreuter E."/>
            <person name="Kautsar S.A."/>
            <person name="Yang D."/>
            <person name="Bader C.D."/>
            <person name="Teijaro C.N."/>
            <person name="Fluegel L."/>
            <person name="Davis C.M."/>
            <person name="Simpson J.R."/>
            <person name="Lauterbach L."/>
            <person name="Steele A.D."/>
            <person name="Gui C."/>
            <person name="Meng S."/>
            <person name="Li G."/>
            <person name="Viehrig K."/>
            <person name="Ye F."/>
            <person name="Su P."/>
            <person name="Kiefer A.F."/>
            <person name="Nichols A."/>
            <person name="Cepeda A.J."/>
            <person name="Yan W."/>
            <person name="Fan B."/>
            <person name="Jiang Y."/>
            <person name="Adhikari A."/>
            <person name="Zheng C.-J."/>
            <person name="Schuster L."/>
            <person name="Cowan T.M."/>
            <person name="Smanski M.J."/>
            <person name="Chevrette M.G."/>
            <person name="De Carvalho L.P.S."/>
            <person name="Shen B."/>
        </authorList>
    </citation>
    <scope>NUCLEOTIDE SEQUENCE [LARGE SCALE GENOMIC DNA]</scope>
    <source>
        <strain evidence="3 4">NPDC050545</strain>
    </source>
</reference>
<keyword evidence="2" id="KW-0732">Signal</keyword>
<evidence type="ECO:0000256" key="2">
    <source>
        <dbReference type="SAM" id="SignalP"/>
    </source>
</evidence>
<feature type="region of interest" description="Disordered" evidence="1">
    <location>
        <begin position="43"/>
        <end position="97"/>
    </location>
</feature>
<evidence type="ECO:0000313" key="4">
    <source>
        <dbReference type="Proteomes" id="UP001612741"/>
    </source>
</evidence>
<comment type="caution">
    <text evidence="3">The sequence shown here is derived from an EMBL/GenBank/DDBJ whole genome shotgun (WGS) entry which is preliminary data.</text>
</comment>
<dbReference type="Proteomes" id="UP001612741">
    <property type="component" value="Unassembled WGS sequence"/>
</dbReference>
<feature type="signal peptide" evidence="2">
    <location>
        <begin position="1"/>
        <end position="27"/>
    </location>
</feature>
<evidence type="ECO:0000256" key="1">
    <source>
        <dbReference type="SAM" id="MobiDB-lite"/>
    </source>
</evidence>
<evidence type="ECO:0008006" key="5">
    <source>
        <dbReference type="Google" id="ProtNLM"/>
    </source>
</evidence>
<proteinExistence type="predicted"/>
<keyword evidence="4" id="KW-1185">Reference proteome</keyword>
<evidence type="ECO:0000313" key="3">
    <source>
        <dbReference type="EMBL" id="MFI6500714.1"/>
    </source>
</evidence>
<organism evidence="3 4">
    <name type="scientific">Nonomuraea typhae</name>
    <dbReference type="NCBI Taxonomy" id="2603600"/>
    <lineage>
        <taxon>Bacteria</taxon>
        <taxon>Bacillati</taxon>
        <taxon>Actinomycetota</taxon>
        <taxon>Actinomycetes</taxon>
        <taxon>Streptosporangiales</taxon>
        <taxon>Streptosporangiaceae</taxon>
        <taxon>Nonomuraea</taxon>
    </lineage>
</organism>
<name>A0ABW7YZL4_9ACTN</name>
<accession>A0ABW7YZL4</accession>
<gene>
    <name evidence="3" type="ORF">ACIBG2_25285</name>
</gene>
<feature type="chain" id="PRO_5045262844" description="Small secreted hydrophilic protein" evidence="2">
    <location>
        <begin position="28"/>
        <end position="97"/>
    </location>
</feature>
<sequence>MTRRTTLVGAAAGAVLAALAMTMVVRAGVAEPELGGEIIVTPSVVVTPSEQRATPTPAKERATPTPTPTRKKTKADPVPPPSPTRGGGGDDDDDDDD</sequence>
<protein>
    <recommendedName>
        <fullName evidence="5">Small secreted hydrophilic protein</fullName>
    </recommendedName>
</protein>
<dbReference type="RefSeq" id="WP_397084776.1">
    <property type="nucleotide sequence ID" value="NZ_JBITGY010000006.1"/>
</dbReference>
<dbReference type="EMBL" id="JBITGY010000006">
    <property type="protein sequence ID" value="MFI6500714.1"/>
    <property type="molecule type" value="Genomic_DNA"/>
</dbReference>